<proteinExistence type="predicted"/>
<feature type="transmembrane region" description="Helical" evidence="1">
    <location>
        <begin position="370"/>
        <end position="391"/>
    </location>
</feature>
<keyword evidence="3" id="KW-1185">Reference proteome</keyword>
<gene>
    <name evidence="2" type="ORF">GGR36_000612</name>
</gene>
<feature type="transmembrane region" description="Helical" evidence="1">
    <location>
        <begin position="188"/>
        <end position="206"/>
    </location>
</feature>
<dbReference type="RefSeq" id="WP_183631723.1">
    <property type="nucleotide sequence ID" value="NZ_BAABLE010000011.1"/>
</dbReference>
<evidence type="ECO:0000256" key="1">
    <source>
        <dbReference type="SAM" id="Phobius"/>
    </source>
</evidence>
<feature type="transmembrane region" description="Helical" evidence="1">
    <location>
        <begin position="43"/>
        <end position="65"/>
    </location>
</feature>
<dbReference type="Proteomes" id="UP000561045">
    <property type="component" value="Unassembled WGS sequence"/>
</dbReference>
<reference evidence="2 3" key="1">
    <citation type="submission" date="2020-08" db="EMBL/GenBank/DDBJ databases">
        <title>Genomic Encyclopedia of Type Strains, Phase IV (KMG-IV): sequencing the most valuable type-strain genomes for metagenomic binning, comparative biology and taxonomic classification.</title>
        <authorList>
            <person name="Goeker M."/>
        </authorList>
    </citation>
    <scope>NUCLEOTIDE SEQUENCE [LARGE SCALE GENOMIC DNA]</scope>
    <source>
        <strain evidence="2 3">DSM 106739</strain>
    </source>
</reference>
<accession>A0A840BGI6</accession>
<evidence type="ECO:0000313" key="3">
    <source>
        <dbReference type="Proteomes" id="UP000561045"/>
    </source>
</evidence>
<feature type="transmembrane region" description="Helical" evidence="1">
    <location>
        <begin position="279"/>
        <end position="298"/>
    </location>
</feature>
<feature type="transmembrane region" description="Helical" evidence="1">
    <location>
        <begin position="236"/>
        <end position="259"/>
    </location>
</feature>
<comment type="caution">
    <text evidence="2">The sequence shown here is derived from an EMBL/GenBank/DDBJ whole genome shotgun (WGS) entry which is preliminary data.</text>
</comment>
<name>A0A840BGI6_9RHOO</name>
<keyword evidence="1" id="KW-0472">Membrane</keyword>
<evidence type="ECO:0000313" key="2">
    <source>
        <dbReference type="EMBL" id="MBB4011304.1"/>
    </source>
</evidence>
<sequence length="403" mass="44944">MSISAHAPNPRLLRNVTDFSLVLGGPLFQMLRRAHLSDNQLHLVGQRIAVIALFCWLPLLILAGIDGNLLHGKLAVPFLYDFEAHGRFLVVVPLLIIAELVVHLRMRELVAQFQERQLIPPGAIARFEAALASAMRLRNSTVAELALIGVVYSLGVQLIWRQYTALDASTWYSIASGEGTSLTLAGYWFGYISLPVFQFLLLRWYFRLFIWMRFLWQVSRIELALSPIHPDRLGGLGFLSGTAYAFMPLLLAHGALLAGNLANRILYLGATLPSFKFEIITLLVVMLAMVLGPLLVFAPQLAQAKRNGLLEYGALAQRYVREFDTKWMRGATPQGESLLGSTDIQSLSDLNNSLRIVAEMRFAPITRDTLMRLTVAVLAPLAPLVLTMMPLEELVKRLITVIF</sequence>
<feature type="transmembrane region" description="Helical" evidence="1">
    <location>
        <begin position="142"/>
        <end position="160"/>
    </location>
</feature>
<keyword evidence="1" id="KW-1133">Transmembrane helix</keyword>
<organism evidence="2 3">
    <name type="scientific">Niveibacterium umoris</name>
    <dbReference type="NCBI Taxonomy" id="1193620"/>
    <lineage>
        <taxon>Bacteria</taxon>
        <taxon>Pseudomonadati</taxon>
        <taxon>Pseudomonadota</taxon>
        <taxon>Betaproteobacteria</taxon>
        <taxon>Rhodocyclales</taxon>
        <taxon>Rhodocyclaceae</taxon>
        <taxon>Niveibacterium</taxon>
    </lineage>
</organism>
<protein>
    <submittedName>
        <fullName evidence="2">Uncharacterized protein</fullName>
    </submittedName>
</protein>
<dbReference type="EMBL" id="JACIET010000001">
    <property type="protein sequence ID" value="MBB4011304.1"/>
    <property type="molecule type" value="Genomic_DNA"/>
</dbReference>
<dbReference type="AlphaFoldDB" id="A0A840BGI6"/>
<feature type="transmembrane region" description="Helical" evidence="1">
    <location>
        <begin position="85"/>
        <end position="104"/>
    </location>
</feature>
<keyword evidence="1" id="KW-0812">Transmembrane</keyword>